<reference evidence="1" key="1">
    <citation type="submission" date="2021-01" db="EMBL/GenBank/DDBJ databases">
        <authorList>
            <person name="Corre E."/>
            <person name="Pelletier E."/>
            <person name="Niang G."/>
            <person name="Scheremetjew M."/>
            <person name="Finn R."/>
            <person name="Kale V."/>
            <person name="Holt S."/>
            <person name="Cochrane G."/>
            <person name="Meng A."/>
            <person name="Brown T."/>
            <person name="Cohen L."/>
        </authorList>
    </citation>
    <scope>NUCLEOTIDE SEQUENCE</scope>
    <source>
        <strain evidence="1">NIES-381</strain>
    </source>
</reference>
<dbReference type="EMBL" id="HBGA01120331">
    <property type="protein sequence ID" value="CAD9033384.1"/>
    <property type="molecule type" value="Transcribed_RNA"/>
</dbReference>
<evidence type="ECO:0000313" key="1">
    <source>
        <dbReference type="EMBL" id="CAD9033384.1"/>
    </source>
</evidence>
<proteinExistence type="predicted"/>
<accession>A0A7S1J5X6</accession>
<protein>
    <submittedName>
        <fullName evidence="1">Uncharacterized protein</fullName>
    </submittedName>
</protein>
<organism evidence="1">
    <name type="scientific">Eutreptiella gymnastica</name>
    <dbReference type="NCBI Taxonomy" id="73025"/>
    <lineage>
        <taxon>Eukaryota</taxon>
        <taxon>Discoba</taxon>
        <taxon>Euglenozoa</taxon>
        <taxon>Euglenida</taxon>
        <taxon>Spirocuta</taxon>
        <taxon>Euglenophyceae</taxon>
        <taxon>Eutreptiales</taxon>
        <taxon>Eutreptiaceae</taxon>
        <taxon>Eutreptiella</taxon>
    </lineage>
</organism>
<gene>
    <name evidence="1" type="ORF">EGYM00392_LOCUS44531</name>
</gene>
<name>A0A7S1J5X6_9EUGL</name>
<dbReference type="AlphaFoldDB" id="A0A7S1J5X6"/>
<sequence>MAHHERDHYFECYYRPWFESLQQGQKIPVAKLMSLMLKWLHETHKWCCPTLDFASAVHKLGFFNPADCSIQGIDYTFVEPDVQVPAPAEPAIKPKPAAKPGRLRQRSLAMYLTQS</sequence>